<protein>
    <submittedName>
        <fullName evidence="2">Putative polyketide synthase</fullName>
    </submittedName>
</protein>
<evidence type="ECO:0000313" key="2">
    <source>
        <dbReference type="EMBL" id="GAP66046.1"/>
    </source>
</evidence>
<proteinExistence type="predicted"/>
<feature type="compositionally biased region" description="Polar residues" evidence="1">
    <location>
        <begin position="44"/>
        <end position="53"/>
    </location>
</feature>
<reference evidence="2" key="1">
    <citation type="submission" date="2015-08" db="EMBL/GenBank/DDBJ databases">
        <title>Complete DNA Sequence of Pseudomonas syringae pv. actinidiae, the Causal Agent of Kiwifruit Canker Disease.</title>
        <authorList>
            <person name="Rikkerink E.H.A."/>
            <person name="Fineran P.C."/>
        </authorList>
    </citation>
    <scope>NUCLEOTIDE SEQUENCE</scope>
    <source>
        <strain evidence="2">SkMP5</strain>
    </source>
</reference>
<accession>A0A0K8QMT6</accession>
<evidence type="ECO:0000313" key="3">
    <source>
        <dbReference type="Proteomes" id="UP000253740"/>
    </source>
</evidence>
<dbReference type="AlphaFoldDB" id="A0A0K8QMT6"/>
<keyword evidence="3" id="KW-1185">Reference proteome</keyword>
<dbReference type="Proteomes" id="UP000253740">
    <property type="component" value="Unassembled WGS sequence"/>
</dbReference>
<gene>
    <name evidence="2" type="ORF">MBSD_n1348</name>
</gene>
<feature type="region of interest" description="Disordered" evidence="1">
    <location>
        <begin position="36"/>
        <end position="59"/>
    </location>
</feature>
<name>A0A0K8QMT6_9GAMM</name>
<organism evidence="2">
    <name type="scientific">Mizugakiibacter sediminis</name>
    <dbReference type="NCBI Taxonomy" id="1475481"/>
    <lineage>
        <taxon>Bacteria</taxon>
        <taxon>Pseudomonadati</taxon>
        <taxon>Pseudomonadota</taxon>
        <taxon>Gammaproteobacteria</taxon>
        <taxon>Lysobacterales</taxon>
        <taxon>Rhodanobacteraceae</taxon>
        <taxon>Mizugakiibacter</taxon>
    </lineage>
</organism>
<dbReference type="EMBL" id="DF970184">
    <property type="protein sequence ID" value="GAP66046.1"/>
    <property type="molecule type" value="Genomic_DNA"/>
</dbReference>
<sequence>MLPRNEATARAGLFFENQSFTLHYCDTARTRTRRFVLSPASPRDNLQSRQPSQDLARGL</sequence>
<evidence type="ECO:0000256" key="1">
    <source>
        <dbReference type="SAM" id="MobiDB-lite"/>
    </source>
</evidence>